<keyword evidence="12" id="KW-0496">Mitochondrion</keyword>
<evidence type="ECO:0000256" key="12">
    <source>
        <dbReference type="ARBA" id="ARBA00023128"/>
    </source>
</evidence>
<name>A0AAX6MJS9_9PEZI</name>
<dbReference type="EMBL" id="JBANMG010000005">
    <property type="protein sequence ID" value="KAK6952703.1"/>
    <property type="molecule type" value="Genomic_DNA"/>
</dbReference>
<evidence type="ECO:0000256" key="14">
    <source>
        <dbReference type="ARBA" id="ARBA00030192"/>
    </source>
</evidence>
<evidence type="ECO:0000256" key="3">
    <source>
        <dbReference type="ARBA" id="ARBA00009508"/>
    </source>
</evidence>
<comment type="subcellular location">
    <subcellularLocation>
        <location evidence="2">Mitochondrion inner membrane</location>
        <topology evidence="2">Peripheral membrane protein</topology>
        <orientation evidence="2">Matrix side</orientation>
    </subcellularLocation>
</comment>
<feature type="domain" description="Complex 1 LYR protein" evidence="16">
    <location>
        <begin position="5"/>
        <end position="63"/>
    </location>
</feature>
<comment type="subunit">
    <text evidence="4">Mammalian complex I is composed of 45 different subunits.</text>
</comment>
<keyword evidence="11" id="KW-0007">Acetylation</keyword>
<keyword evidence="13" id="KW-0472">Membrane</keyword>
<dbReference type="GO" id="GO:0005743">
    <property type="term" value="C:mitochondrial inner membrane"/>
    <property type="evidence" value="ECO:0007669"/>
    <property type="project" value="UniProtKB-SubCell"/>
</dbReference>
<evidence type="ECO:0000256" key="8">
    <source>
        <dbReference type="ARBA" id="ARBA00022660"/>
    </source>
</evidence>
<dbReference type="InterPro" id="IPR045292">
    <property type="entry name" value="Complex1_LYR_NDUFB9_LYRM3"/>
</dbReference>
<organism evidence="17 18">
    <name type="scientific">Daldinia eschscholtzii</name>
    <dbReference type="NCBI Taxonomy" id="292717"/>
    <lineage>
        <taxon>Eukaryota</taxon>
        <taxon>Fungi</taxon>
        <taxon>Dikarya</taxon>
        <taxon>Ascomycota</taxon>
        <taxon>Pezizomycotina</taxon>
        <taxon>Sordariomycetes</taxon>
        <taxon>Xylariomycetidae</taxon>
        <taxon>Xylariales</taxon>
        <taxon>Hypoxylaceae</taxon>
        <taxon>Daldinia</taxon>
    </lineage>
</organism>
<evidence type="ECO:0000256" key="2">
    <source>
        <dbReference type="ARBA" id="ARBA00004443"/>
    </source>
</evidence>
<keyword evidence="6" id="KW-0813">Transport</keyword>
<dbReference type="GO" id="GO:0006120">
    <property type="term" value="P:mitochondrial electron transport, NADH to ubiquinone"/>
    <property type="evidence" value="ECO:0007669"/>
    <property type="project" value="InterPro"/>
</dbReference>
<reference evidence="17 18" key="1">
    <citation type="journal article" date="2024" name="Front Chem Biol">
        <title>Unveiling the potential of Daldinia eschscholtzii MFLUCC 19-0629 through bioactivity and bioinformatics studies for enhanced sustainable agriculture production.</title>
        <authorList>
            <person name="Brooks S."/>
            <person name="Weaver J.A."/>
            <person name="Klomchit A."/>
            <person name="Alharthi S.A."/>
            <person name="Onlamun T."/>
            <person name="Nurani R."/>
            <person name="Vong T.K."/>
            <person name="Alberti F."/>
            <person name="Greco C."/>
        </authorList>
    </citation>
    <scope>NUCLEOTIDE SEQUENCE [LARGE SCALE GENOMIC DNA]</scope>
    <source>
        <strain evidence="17">MFLUCC 19-0629</strain>
    </source>
</reference>
<evidence type="ECO:0000256" key="7">
    <source>
        <dbReference type="ARBA" id="ARBA00022553"/>
    </source>
</evidence>
<evidence type="ECO:0000256" key="4">
    <source>
        <dbReference type="ARBA" id="ARBA00011790"/>
    </source>
</evidence>
<keyword evidence="18" id="KW-1185">Reference proteome</keyword>
<evidence type="ECO:0000256" key="1">
    <source>
        <dbReference type="ARBA" id="ARBA00002920"/>
    </source>
</evidence>
<evidence type="ECO:0000259" key="16">
    <source>
        <dbReference type="Pfam" id="PF05347"/>
    </source>
</evidence>
<evidence type="ECO:0000256" key="5">
    <source>
        <dbReference type="ARBA" id="ARBA00018684"/>
    </source>
</evidence>
<sequence>MSNRQAALSLYRRSLKLALDWAVHRSLWRGQALYIRSLFEANRNITDVRKQRALLSETEKLLETWKHPDPYCPPTAPGGMLRIGRWFATWEFGMLTVQPGSKYERNLPVHNTDGQFTHIPFDIFRPC</sequence>
<dbReference type="Pfam" id="PF05347">
    <property type="entry name" value="Complex1_LYR"/>
    <property type="match status" value="1"/>
</dbReference>
<dbReference type="InterPro" id="IPR033034">
    <property type="entry name" value="NDUFB9"/>
</dbReference>
<dbReference type="InterPro" id="IPR008011">
    <property type="entry name" value="Complex1_LYR_dom"/>
</dbReference>
<proteinExistence type="inferred from homology"/>
<dbReference type="Proteomes" id="UP001369815">
    <property type="component" value="Unassembled WGS sequence"/>
</dbReference>
<evidence type="ECO:0000256" key="15">
    <source>
        <dbReference type="ARBA" id="ARBA00032528"/>
    </source>
</evidence>
<dbReference type="AlphaFoldDB" id="A0AAX6MJS9"/>
<evidence type="ECO:0000313" key="18">
    <source>
        <dbReference type="Proteomes" id="UP001369815"/>
    </source>
</evidence>
<evidence type="ECO:0000256" key="13">
    <source>
        <dbReference type="ARBA" id="ARBA00023136"/>
    </source>
</evidence>
<gene>
    <name evidence="17" type="ORF">Daesc_004995</name>
</gene>
<accession>A0AAX6MJS9</accession>
<keyword evidence="9" id="KW-0999">Mitochondrion inner membrane</keyword>
<dbReference type="PANTHER" id="PTHR12868">
    <property type="entry name" value="NADH-UBIQUINONE OXIDOREDUCTASE B22 SUBUNIT"/>
    <property type="match status" value="1"/>
</dbReference>
<comment type="function">
    <text evidence="1">Accessory subunit of the mitochondrial membrane respiratory chain NADH dehydrogenase (Complex I), that is believed to be not involved in catalysis. Complex I functions in the transfer of electrons from NADH to the respiratory chain. The immediate electron acceptor for the enzyme is believed to be ubiquinone.</text>
</comment>
<dbReference type="PANTHER" id="PTHR12868:SF0">
    <property type="entry name" value="NADH DEHYDROGENASE [UBIQUINONE] 1 BETA SUBCOMPLEX SUBUNIT 9"/>
    <property type="match status" value="1"/>
</dbReference>
<dbReference type="CDD" id="cd20263">
    <property type="entry name" value="Complex1_LYR_NDUFB9_LYRM3"/>
    <property type="match status" value="1"/>
</dbReference>
<keyword evidence="10" id="KW-0249">Electron transport</keyword>
<evidence type="ECO:0000256" key="6">
    <source>
        <dbReference type="ARBA" id="ARBA00022448"/>
    </source>
</evidence>
<evidence type="ECO:0000313" key="17">
    <source>
        <dbReference type="EMBL" id="KAK6952703.1"/>
    </source>
</evidence>
<keyword evidence="7" id="KW-0597">Phosphoprotein</keyword>
<evidence type="ECO:0000256" key="9">
    <source>
        <dbReference type="ARBA" id="ARBA00022792"/>
    </source>
</evidence>
<keyword evidence="8" id="KW-0679">Respiratory chain</keyword>
<comment type="caution">
    <text evidence="17">The sequence shown here is derived from an EMBL/GenBank/DDBJ whole genome shotgun (WGS) entry which is preliminary data.</text>
</comment>
<protein>
    <recommendedName>
        <fullName evidence="5">NADH dehydrogenase [ubiquinone] 1 beta subcomplex subunit 9</fullName>
    </recommendedName>
    <alternativeName>
        <fullName evidence="14">Complex I-B22</fullName>
    </alternativeName>
    <alternativeName>
        <fullName evidence="15">NADH-ubiquinone oxidoreductase B22 subunit</fullName>
    </alternativeName>
</protein>
<comment type="similarity">
    <text evidence="3">Belongs to the complex I LYR family.</text>
</comment>
<evidence type="ECO:0000256" key="11">
    <source>
        <dbReference type="ARBA" id="ARBA00022990"/>
    </source>
</evidence>
<evidence type="ECO:0000256" key="10">
    <source>
        <dbReference type="ARBA" id="ARBA00022982"/>
    </source>
</evidence>